<protein>
    <submittedName>
        <fullName evidence="1">Uncharacterized protein</fullName>
    </submittedName>
</protein>
<evidence type="ECO:0000313" key="2">
    <source>
        <dbReference type="Proteomes" id="UP000464674"/>
    </source>
</evidence>
<organism evidence="1 2">
    <name type="scientific">Komagataeibacter xylinus</name>
    <name type="common">Gluconacetobacter xylinus</name>
    <dbReference type="NCBI Taxonomy" id="28448"/>
    <lineage>
        <taxon>Bacteria</taxon>
        <taxon>Pseudomonadati</taxon>
        <taxon>Pseudomonadota</taxon>
        <taxon>Alphaproteobacteria</taxon>
        <taxon>Acetobacterales</taxon>
        <taxon>Acetobacteraceae</taxon>
        <taxon>Komagataeibacter</taxon>
    </lineage>
</organism>
<evidence type="ECO:0000313" key="1">
    <source>
        <dbReference type="EMBL" id="QHC34125.1"/>
    </source>
</evidence>
<dbReference type="RefSeq" id="WP_159259976.1">
    <property type="nucleotide sequence ID" value="NZ_CP041348.1"/>
</dbReference>
<gene>
    <name evidence="1" type="ORF">FMA36_00095</name>
</gene>
<reference evidence="1 2" key="1">
    <citation type="journal article" date="2020" name="Carbohydr. Polym.">
        <title>Characterization and optimization of production of bacterial cellulose from strain CGMCC 17276 based on whole-genome analysis.</title>
        <authorList>
            <person name="Lu T."/>
            <person name="Gao H."/>
            <person name="Liao B."/>
            <person name="Wu J."/>
            <person name="Zhang W."/>
            <person name="Huang J."/>
            <person name="Liu M."/>
            <person name="Huang J."/>
            <person name="Chang Z."/>
            <person name="Jin M."/>
            <person name="Yi Z."/>
            <person name="Jiang D."/>
        </authorList>
    </citation>
    <scope>NUCLEOTIDE SEQUENCE [LARGE SCALE GENOMIC DNA]</scope>
    <source>
        <strain evidence="1 2">CGMCC 17276</strain>
    </source>
</reference>
<dbReference type="AlphaFoldDB" id="A0A857FIZ2"/>
<dbReference type="Proteomes" id="UP000464674">
    <property type="component" value="Chromosome"/>
</dbReference>
<sequence>MCSSENELIPDVRQVDLEDMIMKNEEQFVMVRLPLTDEQRMVAYGAPYKPGRKGSAMEASILAIGTPIPPCADVETVDLSEYMPEYHDQGMGCGLEDRGITDRYEAMGYGWDQALERVCSELPEMVHRTDMEAQVARVAAEKDAVIKELIYVLGEVQNLSDGSFEPKDTARRKIYELVTAALNEGAAG</sequence>
<dbReference type="EMBL" id="CP041348">
    <property type="protein sequence ID" value="QHC34125.1"/>
    <property type="molecule type" value="Genomic_DNA"/>
</dbReference>
<dbReference type="OrthoDB" id="7284404at2"/>
<proteinExistence type="predicted"/>
<name>A0A857FIZ2_KOMXY</name>
<accession>A0A857FIZ2</accession>